<proteinExistence type="predicted"/>
<reference evidence="2" key="1">
    <citation type="journal article" date="2021" name="Proc. Natl. Acad. Sci. U.S.A.">
        <title>A Catalog of Tens of Thousands of Viruses from Human Metagenomes Reveals Hidden Associations with Chronic Diseases.</title>
        <authorList>
            <person name="Tisza M.J."/>
            <person name="Buck C.B."/>
        </authorList>
    </citation>
    <scope>NUCLEOTIDE SEQUENCE</scope>
    <source>
        <strain evidence="2">Ctbxa26</strain>
    </source>
</reference>
<dbReference type="Pfam" id="PF13730">
    <property type="entry name" value="HTH_36"/>
    <property type="match status" value="1"/>
</dbReference>
<feature type="compositionally biased region" description="Low complexity" evidence="1">
    <location>
        <begin position="147"/>
        <end position="157"/>
    </location>
</feature>
<evidence type="ECO:0000313" key="2">
    <source>
        <dbReference type="EMBL" id="DAG05268.1"/>
    </source>
</evidence>
<name>A0A8S5VEW9_9CAUD</name>
<dbReference type="EMBL" id="BK016254">
    <property type="protein sequence ID" value="DAG05268.1"/>
    <property type="molecule type" value="Genomic_DNA"/>
</dbReference>
<sequence length="264" mass="30622">MTKRRIFFLVNLLLKSNTRRLKVAEKKSYFAIIPADVRYDDDLSANAKLLYGEITALCNEKGYCWASNDYFSNLYGKSKRTVIRWINDLVNKNYIQSKISKEDGNLRLISVAEPLVTKMSLPSDKNVTTPSDKNVTHNNTIMNNTVNSSSYIESSNSNREEYKKNKGKPHTPKKAYGKYKNVLLSDDEYKLLIEQYGNPEQLIERLDRYKEKSGKKYNSDYIAITDWVVEALKEDKAKKQSAIDETFDINRINDRAMFNDDYNI</sequence>
<dbReference type="InterPro" id="IPR036388">
    <property type="entry name" value="WH-like_DNA-bd_sf"/>
</dbReference>
<protein>
    <submittedName>
        <fullName evidence="2">Replisome organizer protein</fullName>
    </submittedName>
</protein>
<dbReference type="Gene3D" id="1.10.10.10">
    <property type="entry name" value="Winged helix-like DNA-binding domain superfamily/Winged helix DNA-binding domain"/>
    <property type="match status" value="1"/>
</dbReference>
<accession>A0A8S5VEW9</accession>
<feature type="compositionally biased region" description="Polar residues" evidence="1">
    <location>
        <begin position="123"/>
        <end position="146"/>
    </location>
</feature>
<evidence type="ECO:0000256" key="1">
    <source>
        <dbReference type="SAM" id="MobiDB-lite"/>
    </source>
</evidence>
<organism evidence="2">
    <name type="scientific">Siphoviridae sp. ctbxa26</name>
    <dbReference type="NCBI Taxonomy" id="2825568"/>
    <lineage>
        <taxon>Viruses</taxon>
        <taxon>Duplodnaviria</taxon>
        <taxon>Heunggongvirae</taxon>
        <taxon>Uroviricota</taxon>
        <taxon>Caudoviricetes</taxon>
    </lineage>
</organism>
<feature type="compositionally biased region" description="Basic residues" evidence="1">
    <location>
        <begin position="165"/>
        <end position="174"/>
    </location>
</feature>
<feature type="region of interest" description="Disordered" evidence="1">
    <location>
        <begin position="122"/>
        <end position="174"/>
    </location>
</feature>